<proteinExistence type="predicted"/>
<sequence length="351" mass="38857">QSNFLLDLDSDTLPACFVKEGDGWYAIFNPQQSRLLDIDLMYNLNHQSVVCCVRFALNGRFLATGCNHYAQVFDVETGEPVSRLQGDSLPEEGDKYIRSVCFSPDGRYLAGGSEDSVLYVWDIAARMIKHRFTGHEAEIYSVDFARNGRFIASGSGDRSVCLWDLDSNSRIAYFPIQDGVSSVAISPDNLFVAASSLDNTVPVWDVQSRQLVVCFEDADSHIDSTYSVAFAPSGNRLFSGSLDKTVKMWEFTPTSSLSETSPIGRCVRTFEGHKDFVFSVAITQDSNWVLSGSKDRTVYFWDPHTGVSHVMLNGHKKSVISVASSPTNGIFATGSGDMCARIWRFSRYSGP</sequence>
<dbReference type="PRINTS" id="PR00320">
    <property type="entry name" value="GPROTEINBRPT"/>
</dbReference>
<dbReference type="InterPro" id="IPR036322">
    <property type="entry name" value="WD40_repeat_dom_sf"/>
</dbReference>
<feature type="non-terminal residue" evidence="4">
    <location>
        <position position="1"/>
    </location>
</feature>
<dbReference type="InterPro" id="IPR015943">
    <property type="entry name" value="WD40/YVTN_repeat-like_dom_sf"/>
</dbReference>
<keyword evidence="2" id="KW-0677">Repeat</keyword>
<protein>
    <submittedName>
        <fullName evidence="4">Chromatin associated protein</fullName>
    </submittedName>
</protein>
<evidence type="ECO:0000256" key="1">
    <source>
        <dbReference type="ARBA" id="ARBA00022574"/>
    </source>
</evidence>
<gene>
    <name evidence="4" type="ORF">DM02DRAFT_540905</name>
</gene>
<dbReference type="PANTHER" id="PTHR19879:SF9">
    <property type="entry name" value="TRANSCRIPTION INITIATION FACTOR TFIID SUBUNIT 5"/>
    <property type="match status" value="1"/>
</dbReference>
<accession>A0A2V1D6R5</accession>
<keyword evidence="1 3" id="KW-0853">WD repeat</keyword>
<dbReference type="PROSITE" id="PS50082">
    <property type="entry name" value="WD_REPEATS_2"/>
    <property type="match status" value="6"/>
</dbReference>
<evidence type="ECO:0000256" key="3">
    <source>
        <dbReference type="PROSITE-ProRule" id="PRU00221"/>
    </source>
</evidence>
<organism evidence="4 5">
    <name type="scientific">Periconia macrospinosa</name>
    <dbReference type="NCBI Taxonomy" id="97972"/>
    <lineage>
        <taxon>Eukaryota</taxon>
        <taxon>Fungi</taxon>
        <taxon>Dikarya</taxon>
        <taxon>Ascomycota</taxon>
        <taxon>Pezizomycotina</taxon>
        <taxon>Dothideomycetes</taxon>
        <taxon>Pleosporomycetidae</taxon>
        <taxon>Pleosporales</taxon>
        <taxon>Massarineae</taxon>
        <taxon>Periconiaceae</taxon>
        <taxon>Periconia</taxon>
    </lineage>
</organism>
<dbReference type="PROSITE" id="PS00678">
    <property type="entry name" value="WD_REPEATS_1"/>
    <property type="match status" value="2"/>
</dbReference>
<dbReference type="Proteomes" id="UP000244855">
    <property type="component" value="Unassembled WGS sequence"/>
</dbReference>
<dbReference type="PROSITE" id="PS50294">
    <property type="entry name" value="WD_REPEATS_REGION"/>
    <property type="match status" value="6"/>
</dbReference>
<dbReference type="Pfam" id="PF00400">
    <property type="entry name" value="WD40"/>
    <property type="match status" value="7"/>
</dbReference>
<dbReference type="InterPro" id="IPR001680">
    <property type="entry name" value="WD40_rpt"/>
</dbReference>
<name>A0A2V1D6R5_9PLEO</name>
<reference evidence="4 5" key="1">
    <citation type="journal article" date="2018" name="Sci. Rep.">
        <title>Comparative genomics provides insights into the lifestyle and reveals functional heterogeneity of dark septate endophytic fungi.</title>
        <authorList>
            <person name="Knapp D.G."/>
            <person name="Nemeth J.B."/>
            <person name="Barry K."/>
            <person name="Hainaut M."/>
            <person name="Henrissat B."/>
            <person name="Johnson J."/>
            <person name="Kuo A."/>
            <person name="Lim J.H.P."/>
            <person name="Lipzen A."/>
            <person name="Nolan M."/>
            <person name="Ohm R.A."/>
            <person name="Tamas L."/>
            <person name="Grigoriev I.V."/>
            <person name="Spatafora J.W."/>
            <person name="Nagy L.G."/>
            <person name="Kovacs G.M."/>
        </authorList>
    </citation>
    <scope>NUCLEOTIDE SEQUENCE [LARGE SCALE GENOMIC DNA]</scope>
    <source>
        <strain evidence="4 5">DSE2036</strain>
    </source>
</reference>
<evidence type="ECO:0000313" key="4">
    <source>
        <dbReference type="EMBL" id="PVH93751.1"/>
    </source>
</evidence>
<dbReference type="Gene3D" id="2.130.10.10">
    <property type="entry name" value="YVTN repeat-like/Quinoprotein amine dehydrogenase"/>
    <property type="match status" value="1"/>
</dbReference>
<dbReference type="SUPFAM" id="SSF50978">
    <property type="entry name" value="WD40 repeat-like"/>
    <property type="match status" value="1"/>
</dbReference>
<feature type="repeat" description="WD" evidence="3">
    <location>
        <begin position="218"/>
        <end position="259"/>
    </location>
</feature>
<keyword evidence="5" id="KW-1185">Reference proteome</keyword>
<dbReference type="SMART" id="SM00320">
    <property type="entry name" value="WD40"/>
    <property type="match status" value="7"/>
</dbReference>
<evidence type="ECO:0000313" key="5">
    <source>
        <dbReference type="Proteomes" id="UP000244855"/>
    </source>
</evidence>
<dbReference type="STRING" id="97972.A0A2V1D6R5"/>
<dbReference type="EMBL" id="KZ805570">
    <property type="protein sequence ID" value="PVH93751.1"/>
    <property type="molecule type" value="Genomic_DNA"/>
</dbReference>
<dbReference type="PANTHER" id="PTHR19879">
    <property type="entry name" value="TRANSCRIPTION INITIATION FACTOR TFIID"/>
    <property type="match status" value="1"/>
</dbReference>
<feature type="repeat" description="WD" evidence="3">
    <location>
        <begin position="180"/>
        <end position="214"/>
    </location>
</feature>
<feature type="repeat" description="WD" evidence="3">
    <location>
        <begin position="97"/>
        <end position="123"/>
    </location>
</feature>
<dbReference type="InterPro" id="IPR019775">
    <property type="entry name" value="WD40_repeat_CS"/>
</dbReference>
<dbReference type="CDD" id="cd00200">
    <property type="entry name" value="WD40"/>
    <property type="match status" value="1"/>
</dbReference>
<dbReference type="InterPro" id="IPR020472">
    <property type="entry name" value="WD40_PAC1"/>
</dbReference>
<feature type="repeat" description="WD" evidence="3">
    <location>
        <begin position="270"/>
        <end position="302"/>
    </location>
</feature>
<evidence type="ECO:0000256" key="2">
    <source>
        <dbReference type="ARBA" id="ARBA00022737"/>
    </source>
</evidence>
<dbReference type="AlphaFoldDB" id="A0A2V1D6R5"/>
<dbReference type="OrthoDB" id="17410at2759"/>
<feature type="repeat" description="WD" evidence="3">
    <location>
        <begin position="312"/>
        <end position="343"/>
    </location>
</feature>
<feature type="repeat" description="WD" evidence="3">
    <location>
        <begin position="132"/>
        <end position="173"/>
    </location>
</feature>